<dbReference type="EMBL" id="CP000259">
    <property type="protein sequence ID" value="ABF32011.1"/>
    <property type="molecule type" value="Genomic_DNA"/>
</dbReference>
<keyword evidence="2" id="KW-0231">Viral genome packaging</keyword>
<name>Q1CQS0_STRPC</name>
<dbReference type="PANTHER" id="PTHR41328">
    <property type="entry name" value="TERMINASE SMALL SUBUNIT-RELATED"/>
    <property type="match status" value="1"/>
</dbReference>
<reference evidence="3 4" key="1">
    <citation type="journal article" date="2006" name="Proc. Natl. Acad. Sci. U.S.A.">
        <title>Molecular genetic anatomy of inter- and intraserotype variation in the human bacterial pathogen group A Streptococcus.</title>
        <authorList>
            <person name="Beres S.B."/>
            <person name="Richter E.W."/>
            <person name="Nagiec M.J."/>
            <person name="Sumby P."/>
            <person name="Porcella S.F."/>
            <person name="DeLeo F.R."/>
            <person name="Musser J.M."/>
        </authorList>
    </citation>
    <scope>NUCLEOTIDE SEQUENCE [LARGE SCALE GENOMIC DNA]</scope>
    <source>
        <strain evidence="3 4">MGAS9429</strain>
    </source>
</reference>
<proteinExistence type="predicted"/>
<dbReference type="PANTHER" id="PTHR41328:SF2">
    <property type="entry name" value="TERMINASE SMALL SUBUNIT"/>
    <property type="match status" value="1"/>
</dbReference>
<dbReference type="Pfam" id="PF03592">
    <property type="entry name" value="Terminase_2"/>
    <property type="match status" value="1"/>
</dbReference>
<organism evidence="3 4">
    <name type="scientific">Streptococcus pyogenes serotype M12 (strain MGAS9429)</name>
    <dbReference type="NCBI Taxonomy" id="370551"/>
    <lineage>
        <taxon>Bacteria</taxon>
        <taxon>Bacillati</taxon>
        <taxon>Bacillota</taxon>
        <taxon>Bacilli</taxon>
        <taxon>Lactobacillales</taxon>
        <taxon>Streptococcaceae</taxon>
        <taxon>Streptococcus</taxon>
    </lineage>
</organism>
<dbReference type="AlphaFoldDB" id="Q1CQS0"/>
<dbReference type="InterPro" id="IPR052404">
    <property type="entry name" value="SPP1-like_terminase"/>
</dbReference>
<evidence type="ECO:0000256" key="2">
    <source>
        <dbReference type="ARBA" id="ARBA00023219"/>
    </source>
</evidence>
<dbReference type="HOGENOM" id="CLU_064914_5_1_9"/>
<dbReference type="Gene3D" id="1.10.10.1400">
    <property type="entry name" value="Terminase, small subunit, N-terminal DNA-binding domain, HTH motif"/>
    <property type="match status" value="1"/>
</dbReference>
<dbReference type="GO" id="GO:0051276">
    <property type="term" value="P:chromosome organization"/>
    <property type="evidence" value="ECO:0007669"/>
    <property type="project" value="InterPro"/>
</dbReference>
<dbReference type="KEGG" id="spk:MGAS9429_Spy0823"/>
<accession>Q1CQS0</accession>
<evidence type="ECO:0000313" key="4">
    <source>
        <dbReference type="Proteomes" id="UP000002433"/>
    </source>
</evidence>
<evidence type="ECO:0000256" key="1">
    <source>
        <dbReference type="ARBA" id="ARBA00022612"/>
    </source>
</evidence>
<sequence length="166" mass="19580">MWWLFIMDWRWWKIAYEELTEKQQRFVDKYITTFNATESAKQAGYSEKSAYSQGQRLLKNVEIQKAMKERFLEAKDTKGDRIQDVAETLEQDTSIARGEIQISEFKETDMLTGQVVIHTKREYTPSHEEQGRARDRIYKVNGAYSEKRELEHSGTVVFANEDNIPD</sequence>
<keyword evidence="1" id="KW-1188">Viral release from host cell</keyword>
<evidence type="ECO:0000313" key="3">
    <source>
        <dbReference type="EMBL" id="ABF32011.1"/>
    </source>
</evidence>
<dbReference type="InterPro" id="IPR005335">
    <property type="entry name" value="Terminase_ssu"/>
</dbReference>
<protein>
    <submittedName>
        <fullName evidence="3">Phage terminase small subunit</fullName>
    </submittedName>
</protein>
<gene>
    <name evidence="3" type="ordered locus">MGAS9429_Spy0823</name>
</gene>
<dbReference type="InterPro" id="IPR038713">
    <property type="entry name" value="Terminase_Gp1_N_sf"/>
</dbReference>
<dbReference type="Proteomes" id="UP000002433">
    <property type="component" value="Chromosome"/>
</dbReference>